<protein>
    <submittedName>
        <fullName evidence="10">M14 family metallopeptidase</fullName>
    </submittedName>
</protein>
<keyword evidence="11" id="KW-1185">Reference proteome</keyword>
<dbReference type="InterPro" id="IPR000834">
    <property type="entry name" value="Peptidase_M14"/>
</dbReference>
<dbReference type="PANTHER" id="PTHR11705">
    <property type="entry name" value="PROTEASE FAMILY M14 CARBOXYPEPTIDASE A,B"/>
    <property type="match status" value="1"/>
</dbReference>
<evidence type="ECO:0000256" key="6">
    <source>
        <dbReference type="ARBA" id="ARBA00022833"/>
    </source>
</evidence>
<keyword evidence="7" id="KW-0482">Metalloprotease</keyword>
<reference evidence="10 11" key="1">
    <citation type="submission" date="2024-04" db="EMBL/GenBank/DDBJ databases">
        <title>Draft genome sequence of Thalassolituus maritimus NBRC 116585.</title>
        <authorList>
            <person name="Miyakawa T."/>
            <person name="Kusuya Y."/>
            <person name="Miura T."/>
        </authorList>
    </citation>
    <scope>NUCLEOTIDE SEQUENCE [LARGE SCALE GENOMIC DNA]</scope>
    <source>
        <strain evidence="10 11">5NW40-0001</strain>
    </source>
</reference>
<dbReference type="Proteomes" id="UP001481413">
    <property type="component" value="Unassembled WGS sequence"/>
</dbReference>
<evidence type="ECO:0000256" key="1">
    <source>
        <dbReference type="ARBA" id="ARBA00001947"/>
    </source>
</evidence>
<comment type="cofactor">
    <cofactor evidence="1">
        <name>Zn(2+)</name>
        <dbReference type="ChEBI" id="CHEBI:29105"/>
    </cofactor>
</comment>
<sequence>MTYTSRSTSNKAYNGLPELQELESLIQEGKDLMRIRVPVHIQHQDTHLPFYVLEMGSTSPEAPVLALVGGVHGVERIGTQVILSFLKSLIRRLHWDNLLQDQLDHLRLLIVPMVNPGGMRDNTRCNPNGVDLMRNAPVEAEGKTPWLVGGQRLSRSLPWFRGENGAPLEPENQALADAIHHGLKQQKYAISLDCHSGFGTRDRLWFPYAKSTAPWPGIGAAHRLTELFEHSYPSHEQYLFEPQAHSYTTNGDMWDYLYDDYARQQPDGCFIPITLEMGSWLWVKKNPRHLFRYHGLFNPVLPHRHQRILRRHLVLFDFLMSATRTMPMWAPASASDQQRAMQDALSRWYPGLDGNITTAV</sequence>
<feature type="domain" description="Peptidase M14" evidence="9">
    <location>
        <begin position="12"/>
        <end position="360"/>
    </location>
</feature>
<evidence type="ECO:0000256" key="3">
    <source>
        <dbReference type="ARBA" id="ARBA00022670"/>
    </source>
</evidence>
<dbReference type="PANTHER" id="PTHR11705:SF143">
    <property type="entry name" value="SLL0236 PROTEIN"/>
    <property type="match status" value="1"/>
</dbReference>
<comment type="caution">
    <text evidence="10">The sequence shown here is derived from an EMBL/GenBank/DDBJ whole genome shotgun (WGS) entry which is preliminary data.</text>
</comment>
<dbReference type="PROSITE" id="PS52035">
    <property type="entry name" value="PEPTIDASE_M14"/>
    <property type="match status" value="1"/>
</dbReference>
<dbReference type="SMART" id="SM00631">
    <property type="entry name" value="Zn_pept"/>
    <property type="match status" value="1"/>
</dbReference>
<evidence type="ECO:0000256" key="2">
    <source>
        <dbReference type="ARBA" id="ARBA00005988"/>
    </source>
</evidence>
<dbReference type="RefSeq" id="WP_353294318.1">
    <property type="nucleotide sequence ID" value="NZ_BAABWH010000003.1"/>
</dbReference>
<accession>A0ABP9ZYY9</accession>
<evidence type="ECO:0000256" key="4">
    <source>
        <dbReference type="ARBA" id="ARBA00022723"/>
    </source>
</evidence>
<dbReference type="InterPro" id="IPR057246">
    <property type="entry name" value="CARBOXYPEPT_ZN_1"/>
</dbReference>
<dbReference type="Gene3D" id="3.40.630.10">
    <property type="entry name" value="Zn peptidases"/>
    <property type="match status" value="1"/>
</dbReference>
<organism evidence="10 11">
    <name type="scientific">Thalassolituus maritimus</name>
    <dbReference type="NCBI Taxonomy" id="484498"/>
    <lineage>
        <taxon>Bacteria</taxon>
        <taxon>Pseudomonadati</taxon>
        <taxon>Pseudomonadota</taxon>
        <taxon>Gammaproteobacteria</taxon>
        <taxon>Oceanospirillales</taxon>
        <taxon>Oceanospirillaceae</taxon>
        <taxon>Thalassolituus</taxon>
    </lineage>
</organism>
<keyword evidence="4" id="KW-0479">Metal-binding</keyword>
<evidence type="ECO:0000256" key="5">
    <source>
        <dbReference type="ARBA" id="ARBA00022801"/>
    </source>
</evidence>
<dbReference type="EMBL" id="BAABWH010000003">
    <property type="protein sequence ID" value="GAA6145370.1"/>
    <property type="molecule type" value="Genomic_DNA"/>
</dbReference>
<dbReference type="SUPFAM" id="SSF53187">
    <property type="entry name" value="Zn-dependent exopeptidases"/>
    <property type="match status" value="1"/>
</dbReference>
<comment type="caution">
    <text evidence="8">Lacks conserved residue(s) required for the propagation of feature annotation.</text>
</comment>
<dbReference type="Pfam" id="PF00246">
    <property type="entry name" value="Peptidase_M14"/>
    <property type="match status" value="1"/>
</dbReference>
<evidence type="ECO:0000256" key="7">
    <source>
        <dbReference type="ARBA" id="ARBA00023049"/>
    </source>
</evidence>
<evidence type="ECO:0000259" key="9">
    <source>
        <dbReference type="PROSITE" id="PS52035"/>
    </source>
</evidence>
<comment type="similarity">
    <text evidence="2 8">Belongs to the peptidase M14 family.</text>
</comment>
<gene>
    <name evidence="10" type="ORF">NBRC116585_14880</name>
</gene>
<proteinExistence type="inferred from homology"/>
<evidence type="ECO:0000313" key="10">
    <source>
        <dbReference type="EMBL" id="GAA6145370.1"/>
    </source>
</evidence>
<evidence type="ECO:0000313" key="11">
    <source>
        <dbReference type="Proteomes" id="UP001481413"/>
    </source>
</evidence>
<keyword evidence="6" id="KW-0862">Zinc</keyword>
<name>A0ABP9ZYY9_9GAMM</name>
<keyword evidence="5" id="KW-0378">Hydrolase</keyword>
<evidence type="ECO:0000256" key="8">
    <source>
        <dbReference type="PROSITE-ProRule" id="PRU01379"/>
    </source>
</evidence>
<dbReference type="PROSITE" id="PS00132">
    <property type="entry name" value="CARBOXYPEPT_ZN_1"/>
    <property type="match status" value="1"/>
</dbReference>
<keyword evidence="3" id="KW-0645">Protease</keyword>